<name>A0AA36ND61_9DINO</name>
<organism evidence="4 5">
    <name type="scientific">Effrenium voratum</name>
    <dbReference type="NCBI Taxonomy" id="2562239"/>
    <lineage>
        <taxon>Eukaryota</taxon>
        <taxon>Sar</taxon>
        <taxon>Alveolata</taxon>
        <taxon>Dinophyceae</taxon>
        <taxon>Suessiales</taxon>
        <taxon>Symbiodiniaceae</taxon>
        <taxon>Effrenium</taxon>
    </lineage>
</organism>
<comment type="caution">
    <text evidence="4">The sequence shown here is derived from an EMBL/GenBank/DDBJ whole genome shotgun (WGS) entry which is preliminary data.</text>
</comment>
<evidence type="ECO:0000256" key="2">
    <source>
        <dbReference type="SAM" id="MobiDB-lite"/>
    </source>
</evidence>
<protein>
    <recommendedName>
        <fullName evidence="3">FHA domain-containing protein</fullName>
    </recommendedName>
</protein>
<dbReference type="SMART" id="SM00240">
    <property type="entry name" value="FHA"/>
    <property type="match status" value="1"/>
</dbReference>
<evidence type="ECO:0000259" key="3">
    <source>
        <dbReference type="PROSITE" id="PS50006"/>
    </source>
</evidence>
<dbReference type="AlphaFoldDB" id="A0AA36ND61"/>
<gene>
    <name evidence="4" type="ORF">EVOR1521_LOCUS24851</name>
</gene>
<keyword evidence="5" id="KW-1185">Reference proteome</keyword>
<dbReference type="SUPFAM" id="SSF49879">
    <property type="entry name" value="SMAD/FHA domain"/>
    <property type="match status" value="1"/>
</dbReference>
<dbReference type="InterPro" id="IPR008984">
    <property type="entry name" value="SMAD_FHA_dom_sf"/>
</dbReference>
<keyword evidence="1" id="KW-0175">Coiled coil</keyword>
<feature type="domain" description="FHA" evidence="3">
    <location>
        <begin position="27"/>
        <end position="80"/>
    </location>
</feature>
<feature type="coiled-coil region" evidence="1">
    <location>
        <begin position="230"/>
        <end position="271"/>
    </location>
</feature>
<evidence type="ECO:0000256" key="1">
    <source>
        <dbReference type="SAM" id="Coils"/>
    </source>
</evidence>
<feature type="region of interest" description="Disordered" evidence="2">
    <location>
        <begin position="124"/>
        <end position="143"/>
    </location>
</feature>
<dbReference type="Gene3D" id="2.60.200.20">
    <property type="match status" value="1"/>
</dbReference>
<dbReference type="Proteomes" id="UP001178507">
    <property type="component" value="Unassembled WGS sequence"/>
</dbReference>
<dbReference type="InterPro" id="IPR000253">
    <property type="entry name" value="FHA_dom"/>
</dbReference>
<feature type="region of interest" description="Disordered" evidence="2">
    <location>
        <begin position="343"/>
        <end position="412"/>
    </location>
</feature>
<dbReference type="Pfam" id="PF00498">
    <property type="entry name" value="FHA"/>
    <property type="match status" value="1"/>
</dbReference>
<sequence length="412" mass="44068">MPGWQLTTLQAGIGGPWRLPDLGAGQFSIGRKACCQLVLPESYAYVSGEHCRLKRVDTGEGPLLLEDLSGNGTFVNASRVGRGKTQVVNAGDEISLAKPTRKGGAIKFCIEACETSSAPDATVPGAPAAAWVPTPPERLPERPRVEAPTDAAVALAAAMARDAQQRQAACAALEGRVAAERANCARLEEELREAQQKLQASRGAGSARDARNCEERESCPEAEATDRRESMRLRAELEEEQRCAQRAEEENSRLRSEVQEASSRTLALEAEVKRESDFNASLEEQAAAACAEWSRSREAVTVARRRLEERGAALTTLRTAMRQYHQKVSDRLGALERCLHQVSESPSQTLEPRRDGVSTSADAGARHVGSEETPTQDADAAAGGAVASEVGSQSQGFSQGGQGGAAAKRPRR</sequence>
<accession>A0AA36ND61</accession>
<feature type="compositionally biased region" description="Basic and acidic residues" evidence="2">
    <location>
        <begin position="208"/>
        <end position="228"/>
    </location>
</feature>
<dbReference type="PROSITE" id="PS50006">
    <property type="entry name" value="FHA_DOMAIN"/>
    <property type="match status" value="1"/>
</dbReference>
<reference evidence="4" key="1">
    <citation type="submission" date="2023-08" db="EMBL/GenBank/DDBJ databases">
        <authorList>
            <person name="Chen Y."/>
            <person name="Shah S."/>
            <person name="Dougan E. K."/>
            <person name="Thang M."/>
            <person name="Chan C."/>
        </authorList>
    </citation>
    <scope>NUCLEOTIDE SEQUENCE</scope>
</reference>
<evidence type="ECO:0000313" key="5">
    <source>
        <dbReference type="Proteomes" id="UP001178507"/>
    </source>
</evidence>
<feature type="compositionally biased region" description="Low complexity" evidence="2">
    <location>
        <begin position="376"/>
        <end position="397"/>
    </location>
</feature>
<evidence type="ECO:0000313" key="4">
    <source>
        <dbReference type="EMBL" id="CAJ1401764.1"/>
    </source>
</evidence>
<proteinExistence type="predicted"/>
<dbReference type="EMBL" id="CAUJNA010003430">
    <property type="protein sequence ID" value="CAJ1401764.1"/>
    <property type="molecule type" value="Genomic_DNA"/>
</dbReference>
<feature type="region of interest" description="Disordered" evidence="2">
    <location>
        <begin position="196"/>
        <end position="228"/>
    </location>
</feature>